<dbReference type="KEGG" id="tbv:H9L17_02485"/>
<evidence type="ECO:0000313" key="1">
    <source>
        <dbReference type="EMBL" id="QNN47054.1"/>
    </source>
</evidence>
<reference evidence="1 2" key="1">
    <citation type="submission" date="2020-08" db="EMBL/GenBank/DDBJ databases">
        <title>Genome sequence of Thermomonas brevis KACC 16975T.</title>
        <authorList>
            <person name="Hyun D.-W."/>
            <person name="Bae J.-W."/>
        </authorList>
    </citation>
    <scope>NUCLEOTIDE SEQUENCE [LARGE SCALE GENOMIC DNA]</scope>
    <source>
        <strain evidence="1 2">KACC 16975</strain>
    </source>
</reference>
<evidence type="ECO:0000313" key="2">
    <source>
        <dbReference type="Proteomes" id="UP000515977"/>
    </source>
</evidence>
<sequence>MDRKMYVPEPPALNAARLTDPTYTIRGLSERGSVLVHFDPARNCGGVCFLAGEVWAVWGPMTFGEFVSSLGSRGIRIADCDDLARWVLSCTSVPGEATH</sequence>
<dbReference type="AlphaFoldDB" id="A0A7G9QUM9"/>
<gene>
    <name evidence="1" type="ORF">H9L17_02485</name>
</gene>
<dbReference type="EMBL" id="CP060711">
    <property type="protein sequence ID" value="QNN47054.1"/>
    <property type="molecule type" value="Genomic_DNA"/>
</dbReference>
<accession>A0A7G9QUM9</accession>
<dbReference type="Proteomes" id="UP000515977">
    <property type="component" value="Chromosome"/>
</dbReference>
<proteinExistence type="predicted"/>
<name>A0A7G9QUM9_9GAMM</name>
<keyword evidence="2" id="KW-1185">Reference proteome</keyword>
<dbReference type="RefSeq" id="WP_187570802.1">
    <property type="nucleotide sequence ID" value="NZ_CP060711.1"/>
</dbReference>
<protein>
    <submittedName>
        <fullName evidence="1">Uncharacterized protein</fullName>
    </submittedName>
</protein>
<organism evidence="1 2">
    <name type="scientific">Thermomonas brevis</name>
    <dbReference type="NCBI Taxonomy" id="215691"/>
    <lineage>
        <taxon>Bacteria</taxon>
        <taxon>Pseudomonadati</taxon>
        <taxon>Pseudomonadota</taxon>
        <taxon>Gammaproteobacteria</taxon>
        <taxon>Lysobacterales</taxon>
        <taxon>Lysobacteraceae</taxon>
        <taxon>Thermomonas</taxon>
    </lineage>
</organism>